<evidence type="ECO:0000256" key="2">
    <source>
        <dbReference type="ARBA" id="ARBA00022803"/>
    </source>
</evidence>
<dbReference type="SMART" id="SM00028">
    <property type="entry name" value="TPR"/>
    <property type="match status" value="2"/>
</dbReference>
<gene>
    <name evidence="5" type="ORF">COY52_04460</name>
</gene>
<dbReference type="AlphaFoldDB" id="A0A2M7SD60"/>
<protein>
    <submittedName>
        <fullName evidence="5">Uncharacterized protein</fullName>
    </submittedName>
</protein>
<feature type="chain" id="PRO_5014876384" evidence="4">
    <location>
        <begin position="21"/>
        <end position="215"/>
    </location>
</feature>
<dbReference type="PROSITE" id="PS50293">
    <property type="entry name" value="TPR_REGION"/>
    <property type="match status" value="1"/>
</dbReference>
<dbReference type="Gene3D" id="1.25.40.10">
    <property type="entry name" value="Tetratricopeptide repeat domain"/>
    <property type="match status" value="2"/>
</dbReference>
<dbReference type="EMBL" id="PFMR01000115">
    <property type="protein sequence ID" value="PIZ17452.1"/>
    <property type="molecule type" value="Genomic_DNA"/>
</dbReference>
<dbReference type="InterPro" id="IPR050498">
    <property type="entry name" value="Ycf3"/>
</dbReference>
<evidence type="ECO:0000313" key="6">
    <source>
        <dbReference type="Proteomes" id="UP000229307"/>
    </source>
</evidence>
<feature type="signal peptide" evidence="4">
    <location>
        <begin position="1"/>
        <end position="20"/>
    </location>
</feature>
<dbReference type="PANTHER" id="PTHR44858">
    <property type="entry name" value="TETRATRICOPEPTIDE REPEAT PROTEIN 6"/>
    <property type="match status" value="1"/>
</dbReference>
<keyword evidence="4" id="KW-0732">Signal</keyword>
<proteinExistence type="predicted"/>
<dbReference type="PANTHER" id="PTHR44858:SF1">
    <property type="entry name" value="UDP-N-ACETYLGLUCOSAMINE--PEPTIDE N-ACETYLGLUCOSAMINYLTRANSFERASE SPINDLY-RELATED"/>
    <property type="match status" value="1"/>
</dbReference>
<organism evidence="5 6">
    <name type="scientific">Candidatus Desantisbacteria bacterium CG_4_10_14_0_8_um_filter_48_22</name>
    <dbReference type="NCBI Taxonomy" id="1974543"/>
    <lineage>
        <taxon>Bacteria</taxon>
        <taxon>Candidatus Desantisiibacteriota</taxon>
    </lineage>
</organism>
<reference evidence="6" key="1">
    <citation type="submission" date="2017-09" db="EMBL/GenBank/DDBJ databases">
        <title>Depth-based differentiation of microbial function through sediment-hosted aquifers and enrichment of novel symbionts in the deep terrestrial subsurface.</title>
        <authorList>
            <person name="Probst A.J."/>
            <person name="Ladd B."/>
            <person name="Jarett J.K."/>
            <person name="Geller-Mcgrath D.E."/>
            <person name="Sieber C.M.K."/>
            <person name="Emerson J.B."/>
            <person name="Anantharaman K."/>
            <person name="Thomas B.C."/>
            <person name="Malmstrom R."/>
            <person name="Stieglmeier M."/>
            <person name="Klingl A."/>
            <person name="Woyke T."/>
            <person name="Ryan C.M."/>
            <person name="Banfield J.F."/>
        </authorList>
    </citation>
    <scope>NUCLEOTIDE SEQUENCE [LARGE SCALE GENOMIC DNA]</scope>
</reference>
<keyword evidence="2 3" id="KW-0802">TPR repeat</keyword>
<comment type="caution">
    <text evidence="5">The sequence shown here is derived from an EMBL/GenBank/DDBJ whole genome shotgun (WGS) entry which is preliminary data.</text>
</comment>
<sequence>MLKRILFTTFFLCISIYCFANETLTTQQVNEFFKWVIKAEQSETLNLKIKYYTKVIEVNLEDTYMSCVLYEYRGGAYFNLGQYQKAIDDYTNVLAGADYKSFAEREISVYRAGIYNSRGNAYFLLNQYQKAIDDYTKAIELEPEDPVIYFKRGVIYATLKLPTVACDDLYKAGLLDLKQNKKTESLKCIDSMKNVDPSSPLIKKLMDKIYEETEK</sequence>
<dbReference type="Proteomes" id="UP000229307">
    <property type="component" value="Unassembled WGS sequence"/>
</dbReference>
<evidence type="ECO:0000256" key="3">
    <source>
        <dbReference type="PROSITE-ProRule" id="PRU00339"/>
    </source>
</evidence>
<dbReference type="PROSITE" id="PS50005">
    <property type="entry name" value="TPR"/>
    <property type="match status" value="1"/>
</dbReference>
<dbReference type="InterPro" id="IPR011990">
    <property type="entry name" value="TPR-like_helical_dom_sf"/>
</dbReference>
<name>A0A2M7SD60_9BACT</name>
<feature type="repeat" description="TPR" evidence="3">
    <location>
        <begin position="112"/>
        <end position="145"/>
    </location>
</feature>
<dbReference type="SUPFAM" id="SSF48452">
    <property type="entry name" value="TPR-like"/>
    <property type="match status" value="1"/>
</dbReference>
<dbReference type="InterPro" id="IPR019734">
    <property type="entry name" value="TPR_rpt"/>
</dbReference>
<evidence type="ECO:0000256" key="1">
    <source>
        <dbReference type="ARBA" id="ARBA00022737"/>
    </source>
</evidence>
<evidence type="ECO:0000256" key="4">
    <source>
        <dbReference type="SAM" id="SignalP"/>
    </source>
</evidence>
<accession>A0A2M7SD60</accession>
<dbReference type="Pfam" id="PF13414">
    <property type="entry name" value="TPR_11"/>
    <property type="match status" value="1"/>
</dbReference>
<keyword evidence="1" id="KW-0677">Repeat</keyword>
<evidence type="ECO:0000313" key="5">
    <source>
        <dbReference type="EMBL" id="PIZ17452.1"/>
    </source>
</evidence>